<proteinExistence type="predicted"/>
<dbReference type="AlphaFoldDB" id="A0A3M7EV53"/>
<reference evidence="1 2" key="1">
    <citation type="journal article" date="2018" name="BMC Genomics">
        <title>Genomic evidence for intraspecific hybridization in a clonal and extremely halotolerant yeast.</title>
        <authorList>
            <person name="Gostincar C."/>
            <person name="Stajich J.E."/>
            <person name="Zupancic J."/>
            <person name="Zalar P."/>
            <person name="Gunde-Cimerman N."/>
        </authorList>
    </citation>
    <scope>NUCLEOTIDE SEQUENCE [LARGE SCALE GENOMIC DNA]</scope>
    <source>
        <strain evidence="1 2">EXF-10513</strain>
    </source>
</reference>
<dbReference type="Proteomes" id="UP000269539">
    <property type="component" value="Unassembled WGS sequence"/>
</dbReference>
<sequence>MSRLMSVAPEELSKDWTCLDTLLFVQIVHEIGGELASSMAEHNSAHSTDILDVAESENVDGLLRSLVVRCIRISPELEHVANRRRALDAAKSDVDQTGGMS</sequence>
<organism evidence="1 2">
    <name type="scientific">Hortaea werneckii</name>
    <name type="common">Black yeast</name>
    <name type="synonym">Cladosporium werneckii</name>
    <dbReference type="NCBI Taxonomy" id="91943"/>
    <lineage>
        <taxon>Eukaryota</taxon>
        <taxon>Fungi</taxon>
        <taxon>Dikarya</taxon>
        <taxon>Ascomycota</taxon>
        <taxon>Pezizomycotina</taxon>
        <taxon>Dothideomycetes</taxon>
        <taxon>Dothideomycetidae</taxon>
        <taxon>Mycosphaerellales</taxon>
        <taxon>Teratosphaeriaceae</taxon>
        <taxon>Hortaea</taxon>
    </lineage>
</organism>
<comment type="caution">
    <text evidence="1">The sequence shown here is derived from an EMBL/GenBank/DDBJ whole genome shotgun (WGS) entry which is preliminary data.</text>
</comment>
<evidence type="ECO:0000313" key="2">
    <source>
        <dbReference type="Proteomes" id="UP000269539"/>
    </source>
</evidence>
<accession>A0A3M7EV53</accession>
<name>A0A3M7EV53_HORWE</name>
<gene>
    <name evidence="1" type="ORF">D0864_08732</name>
</gene>
<evidence type="ECO:0000313" key="1">
    <source>
        <dbReference type="EMBL" id="RMY80277.1"/>
    </source>
</evidence>
<protein>
    <submittedName>
        <fullName evidence="1">Uncharacterized protein</fullName>
    </submittedName>
</protein>
<dbReference type="EMBL" id="QWIO01001027">
    <property type="protein sequence ID" value="RMY80277.1"/>
    <property type="molecule type" value="Genomic_DNA"/>
</dbReference>